<dbReference type="Gene3D" id="3.40.710.10">
    <property type="entry name" value="DD-peptidase/beta-lactamase superfamily"/>
    <property type="match status" value="1"/>
</dbReference>
<dbReference type="Pfam" id="PF03717">
    <property type="entry name" value="PBP_dimer"/>
    <property type="match status" value="1"/>
</dbReference>
<dbReference type="EMBL" id="JYON01000009">
    <property type="protein sequence ID" value="KJH71864.1"/>
    <property type="molecule type" value="Genomic_DNA"/>
</dbReference>
<gene>
    <name evidence="8" type="ORF">UH38_10835</name>
</gene>
<keyword evidence="8" id="KW-0131">Cell cycle</keyword>
<keyword evidence="5" id="KW-1133">Transmembrane helix</keyword>
<comment type="caution">
    <text evidence="8">The sequence shown here is derived from an EMBL/GenBank/DDBJ whole genome shotgun (WGS) entry which is preliminary data.</text>
</comment>
<evidence type="ECO:0000313" key="9">
    <source>
        <dbReference type="Proteomes" id="UP000032452"/>
    </source>
</evidence>
<evidence type="ECO:0000259" key="6">
    <source>
        <dbReference type="Pfam" id="PF00905"/>
    </source>
</evidence>
<protein>
    <submittedName>
        <fullName evidence="8">Cell division protein FtsI</fullName>
    </submittedName>
</protein>
<dbReference type="GO" id="GO:0005886">
    <property type="term" value="C:plasma membrane"/>
    <property type="evidence" value="ECO:0007669"/>
    <property type="project" value="TreeGrafter"/>
</dbReference>
<dbReference type="Gene3D" id="3.30.450.330">
    <property type="match status" value="1"/>
</dbReference>
<comment type="similarity">
    <text evidence="2">Belongs to the transpeptidase family.</text>
</comment>
<comment type="subcellular location">
    <subcellularLocation>
        <location evidence="1">Membrane</location>
    </subcellularLocation>
</comment>
<dbReference type="Gene3D" id="3.90.1310.10">
    <property type="entry name" value="Penicillin-binding protein 2a (Domain 2)"/>
    <property type="match status" value="1"/>
</dbReference>
<accession>A0A0D8ZTS7</accession>
<dbReference type="PATRIC" id="fig|1618023.3.peg.3938"/>
<name>A0A0D8ZTS7_9CYAN</name>
<dbReference type="InterPro" id="IPR050515">
    <property type="entry name" value="Beta-lactam/transpept"/>
</dbReference>
<dbReference type="SUPFAM" id="SSF56601">
    <property type="entry name" value="beta-lactamase/transpeptidase-like"/>
    <property type="match status" value="1"/>
</dbReference>
<dbReference type="GO" id="GO:0071555">
    <property type="term" value="P:cell wall organization"/>
    <property type="evidence" value="ECO:0007669"/>
    <property type="project" value="TreeGrafter"/>
</dbReference>
<dbReference type="STRING" id="1618023.UH38_10835"/>
<keyword evidence="3 5" id="KW-0472">Membrane</keyword>
<sequence length="614" mass="67984">MPTSVPPSPRTKRQRPLHKNNPKARQKRKQQQNRQPPSNSRIPYIRLLLVWSVLLSAAIALGVNLYQLQILKGSVLLNKARKQQIVTLRPFIPRRPVVDSQNNVLAVDRPIFTLYAHPKLFKKSKQAIAQSLSRILNRPAAELSQQFATRNTGIRVAPVVTEEAAKQIAKLRLDGLELIQQYSRLYPQQSLVADVVGYVNLDRRGQAGVEYSQQKWLERPLETIKLNRRGDGALMSDRLPQGFLHVDDLRLQLTLDSRLQRASRLRLKEQLAKFGAKRGSVIVMDARDGSILTMVSYPSYDPNAYYKSELGLFKNWALSDLYEPGSTFKPINVAIALETGVIKPNDVFPDPDTIKVGGWPIKNAEKEDNQSLSVAGILQYSSNVGMVQMMQRLQPTEYYKWMQKLGVTKPVGIDLPFEAAGQIKARKQFVSSPIEPATTSFGQGFSLTPIKLVQLHSALANGGKLVTPHVVRGLVDTQGQMHWQPQLPQQRQIFSPKTTQTVVEMMEKVVKDGTGKAAEIPGYRIAGKTGTAQKASATGGYDSSAKITSFVSIFPVESPRYVVLAVVDEPKGIAFGSTTAAPVVKSVIESLVAIEKLPPSQPVTVKASPKPETN</sequence>
<evidence type="ECO:0000256" key="1">
    <source>
        <dbReference type="ARBA" id="ARBA00004370"/>
    </source>
</evidence>
<reference evidence="8 9" key="1">
    <citation type="submission" date="2015-02" db="EMBL/GenBank/DDBJ databases">
        <title>Draft genome of a novel marine cyanobacterium (Chroococcales) isolated from South Atlantic Ocean.</title>
        <authorList>
            <person name="Rigonato J."/>
            <person name="Alvarenga D.O."/>
            <person name="Branco L.H."/>
            <person name="Varani A.M."/>
            <person name="Brandini F.P."/>
            <person name="Fiore M.F."/>
        </authorList>
    </citation>
    <scope>NUCLEOTIDE SEQUENCE [LARGE SCALE GENOMIC DNA]</scope>
    <source>
        <strain evidence="8 9">CENA595</strain>
    </source>
</reference>
<dbReference type="PANTHER" id="PTHR30627:SF1">
    <property type="entry name" value="PEPTIDOGLYCAN D,D-TRANSPEPTIDASE FTSI"/>
    <property type="match status" value="1"/>
</dbReference>
<evidence type="ECO:0000256" key="3">
    <source>
        <dbReference type="ARBA" id="ARBA00023136"/>
    </source>
</evidence>
<dbReference type="Pfam" id="PF00905">
    <property type="entry name" value="Transpeptidase"/>
    <property type="match status" value="1"/>
</dbReference>
<dbReference type="RefSeq" id="WP_045054673.1">
    <property type="nucleotide sequence ID" value="NZ_CAWMDP010000042.1"/>
</dbReference>
<evidence type="ECO:0000256" key="5">
    <source>
        <dbReference type="SAM" id="Phobius"/>
    </source>
</evidence>
<dbReference type="InterPro" id="IPR001460">
    <property type="entry name" value="PCN-bd_Tpept"/>
</dbReference>
<feature type="region of interest" description="Disordered" evidence="4">
    <location>
        <begin position="1"/>
        <end position="39"/>
    </location>
</feature>
<proteinExistence type="inferred from homology"/>
<organism evidence="8 9">
    <name type="scientific">Aliterella atlantica CENA595</name>
    <dbReference type="NCBI Taxonomy" id="1618023"/>
    <lineage>
        <taxon>Bacteria</taxon>
        <taxon>Bacillati</taxon>
        <taxon>Cyanobacteriota</taxon>
        <taxon>Cyanophyceae</taxon>
        <taxon>Chroococcidiopsidales</taxon>
        <taxon>Aliterellaceae</taxon>
        <taxon>Aliterella</taxon>
    </lineage>
</organism>
<dbReference type="PANTHER" id="PTHR30627">
    <property type="entry name" value="PEPTIDOGLYCAN D,D-TRANSPEPTIDASE"/>
    <property type="match status" value="1"/>
</dbReference>
<keyword evidence="8" id="KW-0132">Cell division</keyword>
<dbReference type="InterPro" id="IPR005311">
    <property type="entry name" value="PBP_dimer"/>
</dbReference>
<dbReference type="SUPFAM" id="SSF56519">
    <property type="entry name" value="Penicillin binding protein dimerisation domain"/>
    <property type="match status" value="1"/>
</dbReference>
<feature type="domain" description="Penicillin-binding protein transpeptidase" evidence="6">
    <location>
        <begin position="279"/>
        <end position="589"/>
    </location>
</feature>
<dbReference type="Proteomes" id="UP000032452">
    <property type="component" value="Unassembled WGS sequence"/>
</dbReference>
<keyword evidence="9" id="KW-1185">Reference proteome</keyword>
<evidence type="ECO:0000256" key="2">
    <source>
        <dbReference type="ARBA" id="ARBA00007171"/>
    </source>
</evidence>
<dbReference type="InterPro" id="IPR036138">
    <property type="entry name" value="PBP_dimer_sf"/>
</dbReference>
<feature type="transmembrane region" description="Helical" evidence="5">
    <location>
        <begin position="44"/>
        <end position="66"/>
    </location>
</feature>
<dbReference type="OrthoDB" id="9770103at2"/>
<dbReference type="InterPro" id="IPR012338">
    <property type="entry name" value="Beta-lactam/transpept-like"/>
</dbReference>
<dbReference type="GO" id="GO:0051301">
    <property type="term" value="P:cell division"/>
    <property type="evidence" value="ECO:0007669"/>
    <property type="project" value="UniProtKB-KW"/>
</dbReference>
<feature type="compositionally biased region" description="Basic residues" evidence="4">
    <location>
        <begin position="10"/>
        <end position="31"/>
    </location>
</feature>
<evidence type="ECO:0000256" key="4">
    <source>
        <dbReference type="SAM" id="MobiDB-lite"/>
    </source>
</evidence>
<evidence type="ECO:0000259" key="7">
    <source>
        <dbReference type="Pfam" id="PF03717"/>
    </source>
</evidence>
<dbReference type="AlphaFoldDB" id="A0A0D8ZTS7"/>
<evidence type="ECO:0000313" key="8">
    <source>
        <dbReference type="EMBL" id="KJH71864.1"/>
    </source>
</evidence>
<keyword evidence="5" id="KW-0812">Transmembrane</keyword>
<dbReference type="GO" id="GO:0008658">
    <property type="term" value="F:penicillin binding"/>
    <property type="evidence" value="ECO:0007669"/>
    <property type="project" value="InterPro"/>
</dbReference>
<feature type="domain" description="Penicillin-binding protein dimerisation" evidence="7">
    <location>
        <begin position="94"/>
        <end position="202"/>
    </location>
</feature>